<dbReference type="FunFam" id="3.40.50.720:FF:000121">
    <property type="entry name" value="Prostaglandin reductase 2"/>
    <property type="match status" value="1"/>
</dbReference>
<dbReference type="RefSeq" id="XP_018714525.1">
    <property type="nucleotide sequence ID" value="XM_018856820.1"/>
</dbReference>
<accession>A0A1A0HIR0</accession>
<dbReference type="Proteomes" id="UP000092555">
    <property type="component" value="Unassembled WGS sequence"/>
</dbReference>
<dbReference type="SUPFAM" id="SSF50129">
    <property type="entry name" value="GroES-like"/>
    <property type="match status" value="1"/>
</dbReference>
<dbReference type="Pfam" id="PF00107">
    <property type="entry name" value="ADH_zinc_N"/>
    <property type="match status" value="1"/>
</dbReference>
<evidence type="ECO:0000256" key="1">
    <source>
        <dbReference type="ARBA" id="ARBA00023002"/>
    </source>
</evidence>
<dbReference type="InterPro" id="IPR036291">
    <property type="entry name" value="NAD(P)-bd_dom_sf"/>
</dbReference>
<protein>
    <submittedName>
        <fullName evidence="3">NAD(P)-binding protein</fullName>
    </submittedName>
</protein>
<dbReference type="OrthoDB" id="809632at2759"/>
<dbReference type="SUPFAM" id="SSF51735">
    <property type="entry name" value="NAD(P)-binding Rossmann-fold domains"/>
    <property type="match status" value="1"/>
</dbReference>
<proteinExistence type="predicted"/>
<dbReference type="PANTHER" id="PTHR43205">
    <property type="entry name" value="PROSTAGLANDIN REDUCTASE"/>
    <property type="match status" value="1"/>
</dbReference>
<comment type="caution">
    <text evidence="3">The sequence shown here is derived from an EMBL/GenBank/DDBJ whole genome shotgun (WGS) entry which is preliminary data.</text>
</comment>
<gene>
    <name evidence="3" type="ORF">METBIDRAFT_37092</name>
</gene>
<evidence type="ECO:0000259" key="2">
    <source>
        <dbReference type="SMART" id="SM00829"/>
    </source>
</evidence>
<dbReference type="InterPro" id="IPR020843">
    <property type="entry name" value="ER"/>
</dbReference>
<dbReference type="PANTHER" id="PTHR43205:SF19">
    <property type="entry name" value="ENOYL REDUCTASE (ER) DOMAIN-CONTAINING PROTEIN"/>
    <property type="match status" value="1"/>
</dbReference>
<dbReference type="InterPro" id="IPR013149">
    <property type="entry name" value="ADH-like_C"/>
</dbReference>
<dbReference type="Pfam" id="PF16884">
    <property type="entry name" value="ADH_N_2"/>
    <property type="match status" value="1"/>
</dbReference>
<dbReference type="InterPro" id="IPR045010">
    <property type="entry name" value="MDR_fam"/>
</dbReference>
<dbReference type="SMART" id="SM00829">
    <property type="entry name" value="PKS_ER"/>
    <property type="match status" value="1"/>
</dbReference>
<feature type="domain" description="Enoyl reductase (ER)" evidence="2">
    <location>
        <begin position="20"/>
        <end position="348"/>
    </location>
</feature>
<dbReference type="Gene3D" id="3.90.180.10">
    <property type="entry name" value="Medium-chain alcohol dehydrogenases, catalytic domain"/>
    <property type="match status" value="1"/>
</dbReference>
<keyword evidence="1" id="KW-0560">Oxidoreductase</keyword>
<organism evidence="3 4">
    <name type="scientific">Metschnikowia bicuspidata var. bicuspidata NRRL YB-4993</name>
    <dbReference type="NCBI Taxonomy" id="869754"/>
    <lineage>
        <taxon>Eukaryota</taxon>
        <taxon>Fungi</taxon>
        <taxon>Dikarya</taxon>
        <taxon>Ascomycota</taxon>
        <taxon>Saccharomycotina</taxon>
        <taxon>Pichiomycetes</taxon>
        <taxon>Metschnikowiaceae</taxon>
        <taxon>Metschnikowia</taxon>
    </lineage>
</organism>
<dbReference type="InterPro" id="IPR011032">
    <property type="entry name" value="GroES-like_sf"/>
</dbReference>
<dbReference type="GeneID" id="30029796"/>
<name>A0A1A0HIR0_9ASCO</name>
<dbReference type="GO" id="GO:0016628">
    <property type="term" value="F:oxidoreductase activity, acting on the CH-CH group of donors, NAD or NADP as acceptor"/>
    <property type="evidence" value="ECO:0007669"/>
    <property type="project" value="InterPro"/>
</dbReference>
<evidence type="ECO:0000313" key="3">
    <source>
        <dbReference type="EMBL" id="OBA24044.1"/>
    </source>
</evidence>
<dbReference type="Gene3D" id="3.40.50.720">
    <property type="entry name" value="NAD(P)-binding Rossmann-like Domain"/>
    <property type="match status" value="1"/>
</dbReference>
<sequence length="351" mass="38433">MVSRIVLENAPVKAVNLAWGQEDSTFKLVDAEVPAVKDGELRIKPLYLSNDPTQRGWIAAGQDPKRSYVPPILKGEPIRSLGLGEVLESKSDKYVVGDVVTGLLNWSQELVIPEASVSTKIDKLLPYEWYLSAIGLTGLTAYFGLKKVGQLKEGQTVLISAASGATGSMAVQLAKHFFKASRVVGIAGSADKCKWVESLGADYCANYRDADYQKKLDEFIGDEHFDVYFDNVGGEMLDFALKRTKRYGRVIACGAISGYNDRAKLAVNSWTEIISNRLTVQGFIVFDFASEIPEAVGDIVSVIKAGKVKPEGGVHVEDLSGLKNPLEKVPEVWFRLFTEEKPQGKLLTKLA</sequence>
<dbReference type="CDD" id="cd05288">
    <property type="entry name" value="PGDH"/>
    <property type="match status" value="1"/>
</dbReference>
<reference evidence="3 4" key="1">
    <citation type="submission" date="2016-05" db="EMBL/GenBank/DDBJ databases">
        <title>Comparative genomics of biotechnologically important yeasts.</title>
        <authorList>
            <consortium name="DOE Joint Genome Institute"/>
            <person name="Riley R."/>
            <person name="Haridas S."/>
            <person name="Wolfe K.H."/>
            <person name="Lopes M.R."/>
            <person name="Hittinger C.T."/>
            <person name="Goker M."/>
            <person name="Salamov A."/>
            <person name="Wisecaver J."/>
            <person name="Long T.M."/>
            <person name="Aerts A.L."/>
            <person name="Barry K."/>
            <person name="Choi C."/>
            <person name="Clum A."/>
            <person name="Coughlan A.Y."/>
            <person name="Deshpande S."/>
            <person name="Douglass A.P."/>
            <person name="Hanson S.J."/>
            <person name="Klenk H.-P."/>
            <person name="LaButti K."/>
            <person name="Lapidus A."/>
            <person name="Lindquist E."/>
            <person name="Lipzen A."/>
            <person name="Meier-kolthoff J.P."/>
            <person name="Ohm R.A."/>
            <person name="Otillar R.P."/>
            <person name="Pangilinan J."/>
            <person name="Peng Y."/>
            <person name="Rokas A."/>
            <person name="Rosa C.A."/>
            <person name="Scheuner C."/>
            <person name="Sibirny A.A."/>
            <person name="Slot J.C."/>
            <person name="Stielow J.B."/>
            <person name="Sun H."/>
            <person name="Kurtzman C.P."/>
            <person name="Blackwell M."/>
            <person name="Grigoriev I.V."/>
            <person name="Jeffries T.W."/>
        </authorList>
    </citation>
    <scope>NUCLEOTIDE SEQUENCE [LARGE SCALE GENOMIC DNA]</scope>
    <source>
        <strain evidence="3 4">NRRL YB-4993</strain>
    </source>
</reference>
<dbReference type="EMBL" id="LXTC01000001">
    <property type="protein sequence ID" value="OBA24044.1"/>
    <property type="molecule type" value="Genomic_DNA"/>
</dbReference>
<dbReference type="AlphaFoldDB" id="A0A1A0HIR0"/>
<evidence type="ECO:0000313" key="4">
    <source>
        <dbReference type="Proteomes" id="UP000092555"/>
    </source>
</evidence>
<dbReference type="InterPro" id="IPR041694">
    <property type="entry name" value="ADH_N_2"/>
</dbReference>
<keyword evidence="4" id="KW-1185">Reference proteome</keyword>